<proteinExistence type="predicted"/>
<feature type="transmembrane region" description="Helical" evidence="1">
    <location>
        <begin position="12"/>
        <end position="32"/>
    </location>
</feature>
<evidence type="ECO:0000256" key="1">
    <source>
        <dbReference type="SAM" id="Phobius"/>
    </source>
</evidence>
<reference evidence="2" key="1">
    <citation type="submission" date="2019-02" db="EMBL/GenBank/DDBJ databases">
        <authorList>
            <person name="Gruber-Vodicka R. H."/>
            <person name="Seah K. B. B."/>
        </authorList>
    </citation>
    <scope>NUCLEOTIDE SEQUENCE</scope>
    <source>
        <strain evidence="2">BECK_BZ106</strain>
    </source>
</reference>
<name>A0A450SE44_9GAMM</name>
<keyword evidence="1" id="KW-0812">Transmembrane</keyword>
<protein>
    <submittedName>
        <fullName evidence="2">Uncharacterized protein</fullName>
    </submittedName>
</protein>
<keyword evidence="1" id="KW-1133">Transmembrane helix</keyword>
<organism evidence="2">
    <name type="scientific">Candidatus Kentrum sp. FW</name>
    <dbReference type="NCBI Taxonomy" id="2126338"/>
    <lineage>
        <taxon>Bacteria</taxon>
        <taxon>Pseudomonadati</taxon>
        <taxon>Pseudomonadota</taxon>
        <taxon>Gammaproteobacteria</taxon>
        <taxon>Candidatus Kentrum</taxon>
    </lineage>
</organism>
<dbReference type="EMBL" id="CAADFD010000008">
    <property type="protein sequence ID" value="VFJ50970.1"/>
    <property type="molecule type" value="Genomic_DNA"/>
</dbReference>
<gene>
    <name evidence="2" type="ORF">BECKFW1821B_GA0114236_10084</name>
</gene>
<evidence type="ECO:0000313" key="2">
    <source>
        <dbReference type="EMBL" id="VFJ50970.1"/>
    </source>
</evidence>
<sequence length="101" mass="11558">MPTKESNFPNKTWWFKFILGLWVIFSVIYIGYDFGYRGWQRVKEQAFLAANEQIVQRLMTEANNKSCMPFPVAYQQQRVFLINTACLPQGTGAAKGNAGTN</sequence>
<keyword evidence="1" id="KW-0472">Membrane</keyword>
<dbReference type="AlphaFoldDB" id="A0A450SE44"/>
<accession>A0A450SE44</accession>